<evidence type="ECO:0000259" key="15">
    <source>
        <dbReference type="SMART" id="SM00187"/>
    </source>
</evidence>
<feature type="domain" description="Integrin beta subunit cytoplasmic" evidence="16">
    <location>
        <begin position="802"/>
        <end position="848"/>
    </location>
</feature>
<dbReference type="PANTHER" id="PTHR10082">
    <property type="entry name" value="INTEGRIN BETA SUBUNIT"/>
    <property type="match status" value="1"/>
</dbReference>
<keyword evidence="11" id="KW-0325">Glycoprotein</keyword>
<comment type="subcellular location">
    <subcellularLocation>
        <location evidence="12">Cell membrane</location>
        <topology evidence="12">Single-pass type I membrane protein</topology>
    </subcellularLocation>
    <subcellularLocation>
        <location evidence="1">Membrane</location>
        <topology evidence="1">Single-pass type I membrane protein</topology>
    </subcellularLocation>
</comment>
<dbReference type="SUPFAM" id="SSF103575">
    <property type="entry name" value="Plexin repeat"/>
    <property type="match status" value="1"/>
</dbReference>
<dbReference type="SUPFAM" id="SSF57196">
    <property type="entry name" value="EGF/Laminin"/>
    <property type="match status" value="1"/>
</dbReference>
<feature type="transmembrane region" description="Helical" evidence="13">
    <location>
        <begin position="780"/>
        <end position="801"/>
    </location>
</feature>
<keyword evidence="6" id="KW-0677">Repeat</keyword>
<dbReference type="EMBL" id="CAWYQH010000163">
    <property type="protein sequence ID" value="CAK8697033.1"/>
    <property type="molecule type" value="Genomic_DNA"/>
</dbReference>
<evidence type="ECO:0000256" key="7">
    <source>
        <dbReference type="ARBA" id="ARBA00022889"/>
    </source>
</evidence>
<dbReference type="PROSITE" id="PS00243">
    <property type="entry name" value="I_EGF_1"/>
    <property type="match status" value="2"/>
</dbReference>
<dbReference type="InterPro" id="IPR014836">
    <property type="entry name" value="Integrin_bsu_cyt_dom"/>
</dbReference>
<evidence type="ECO:0000256" key="9">
    <source>
        <dbReference type="ARBA" id="ARBA00023136"/>
    </source>
</evidence>
<dbReference type="SMART" id="SM01241">
    <property type="entry name" value="Integrin_b_cyt"/>
    <property type="match status" value="1"/>
</dbReference>
<evidence type="ECO:0000313" key="17">
    <source>
        <dbReference type="EMBL" id="CAK8697033.1"/>
    </source>
</evidence>
<evidence type="ECO:0000256" key="8">
    <source>
        <dbReference type="ARBA" id="ARBA00023037"/>
    </source>
</evidence>
<evidence type="ECO:0000256" key="10">
    <source>
        <dbReference type="ARBA" id="ARBA00023157"/>
    </source>
</evidence>
<dbReference type="PANTHER" id="PTHR10082:SF60">
    <property type="entry name" value="INTEGRIN BETA-PS"/>
    <property type="match status" value="1"/>
</dbReference>
<dbReference type="InterPro" id="IPR002369">
    <property type="entry name" value="Integrin_bsu_VWA"/>
</dbReference>
<dbReference type="SUPFAM" id="SSF53300">
    <property type="entry name" value="vWA-like"/>
    <property type="match status" value="1"/>
</dbReference>
<feature type="signal peptide" evidence="14">
    <location>
        <begin position="1"/>
        <end position="36"/>
    </location>
</feature>
<evidence type="ECO:0000313" key="18">
    <source>
        <dbReference type="Proteomes" id="UP001642483"/>
    </source>
</evidence>
<organism evidence="17 18">
    <name type="scientific">Clavelina lepadiformis</name>
    <name type="common">Light-bulb sea squirt</name>
    <name type="synonym">Ascidia lepadiformis</name>
    <dbReference type="NCBI Taxonomy" id="159417"/>
    <lineage>
        <taxon>Eukaryota</taxon>
        <taxon>Metazoa</taxon>
        <taxon>Chordata</taxon>
        <taxon>Tunicata</taxon>
        <taxon>Ascidiacea</taxon>
        <taxon>Aplousobranchia</taxon>
        <taxon>Clavelinidae</taxon>
        <taxon>Clavelina</taxon>
    </lineage>
</organism>
<keyword evidence="8 12" id="KW-0401">Integrin</keyword>
<dbReference type="Gene3D" id="1.20.5.100">
    <property type="entry name" value="Cytochrome c1, transmembrane anchor, C-terminal"/>
    <property type="match status" value="1"/>
</dbReference>
<evidence type="ECO:0000256" key="13">
    <source>
        <dbReference type="SAM" id="Phobius"/>
    </source>
</evidence>
<gene>
    <name evidence="17" type="ORF">CVLEPA_LOCUS30319</name>
</gene>
<dbReference type="InterPro" id="IPR013111">
    <property type="entry name" value="EGF_extracell"/>
</dbReference>
<dbReference type="Pfam" id="PF08725">
    <property type="entry name" value="Integrin_b_cyt"/>
    <property type="match status" value="1"/>
</dbReference>
<sequence length="872" mass="96292">MQVMDKTSLSIVCYIEMTMLFLLLTVFLVSSQMSEADISRKCAAAQDDCGQCISAHPSCSWCVDDQDEHSQVTDRCRTAAENTKACANFINPVFIKQETRNMEFSVVDDPTATNVNVIQVKPQEQNVKLRIGETAKVNITFKKVVESPLDIYYTMDLSLSMSDDLEYLKTLAVDLVDHIQSNVTNNIGVGFGTFVDKVVLPYASEDQAVLDKVCGDDQTCQLPFGFRHQLSITGNSTNFEGAVLETVISANLDTPEGGFDALMQIAVCENIIGWRPGALRVILLTSDAISHSAMDGKLGGILDANDMACHLIPEASGHSHIYSKSQEQDYPSIGQLKEVFQRNKIQAIFAVTNDTYDAYKDFPNLLPSYVGVLDGSSRNIFPIISNAYDQIKSQFAMTAPIPPEGLEMNHRTLCPRTSTWKENSLECDNIALGDEITFQFDLLATACPNILGHVDKVEFISSFVQDVVSINIDYHCDCDCAVFDSGNSSSCNNHGDLMCGVCQCSDGKGGSHCQCDTSASNSELLQSCTDQSSSSEALCNNHGLCECGACECEKGFFGNLCQCKSSDCPTDEKGLECGGELQGHCENCYGDRRCICNETGGWTLNKANSVCSCHDDKCKAHPGEEVCNGNGDCICDTCECYEDSFYWTGRYCNQCVHPDCSNLNGTCSNMQLLSCADCVYKNGRVDSCLEYCEQLGIESKTLTSLPDCKNCAVSPSEEDCNHCNSLNEDLFSSIVCERIQENDQCLMSYKIGWDNDRNNFVVLIKTRNVLVDCPQPIEPIIIIMPVVGTILIGGIIAMLVWRHFKTKWDKKKYEEFLNEISKSKWNAVDNPIHQTPAQRFVNPNYIESDDFSLSKESKHGKPDLLTFMQTAD</sequence>
<proteinExistence type="inferred from homology"/>
<evidence type="ECO:0000256" key="2">
    <source>
        <dbReference type="ARBA" id="ARBA00007449"/>
    </source>
</evidence>
<comment type="caution">
    <text evidence="17">The sequence shown here is derived from an EMBL/GenBank/DDBJ whole genome shotgun (WGS) entry which is preliminary data.</text>
</comment>
<accession>A0ABP0H0F5</accession>
<dbReference type="Gene3D" id="2.60.40.1510">
    <property type="entry name" value="ntegrin, alpha v. Chain A, domain 3"/>
    <property type="match status" value="1"/>
</dbReference>
<dbReference type="Gene3D" id="3.40.50.410">
    <property type="entry name" value="von Willebrand factor, type A domain"/>
    <property type="match status" value="1"/>
</dbReference>
<dbReference type="Gene3D" id="2.10.25.10">
    <property type="entry name" value="Laminin"/>
    <property type="match status" value="2"/>
</dbReference>
<dbReference type="PRINTS" id="PR01186">
    <property type="entry name" value="INTEGRINB"/>
</dbReference>
<dbReference type="Proteomes" id="UP001642483">
    <property type="component" value="Unassembled WGS sequence"/>
</dbReference>
<keyword evidence="13" id="KW-1133">Transmembrane helix</keyword>
<reference evidence="17 18" key="1">
    <citation type="submission" date="2024-02" db="EMBL/GenBank/DDBJ databases">
        <authorList>
            <person name="Daric V."/>
            <person name="Darras S."/>
        </authorList>
    </citation>
    <scope>NUCLEOTIDE SEQUENCE [LARGE SCALE GENOMIC DNA]</scope>
</reference>
<keyword evidence="10" id="KW-1015">Disulfide bond</keyword>
<keyword evidence="3" id="KW-0245">EGF-like domain</keyword>
<evidence type="ECO:0000256" key="3">
    <source>
        <dbReference type="ARBA" id="ARBA00022536"/>
    </source>
</evidence>
<evidence type="ECO:0000256" key="6">
    <source>
        <dbReference type="ARBA" id="ARBA00022737"/>
    </source>
</evidence>
<dbReference type="InterPro" id="IPR057243">
    <property type="entry name" value="Integrin_I-EGF_CS"/>
</dbReference>
<keyword evidence="5 14" id="KW-0732">Signal</keyword>
<dbReference type="Pfam" id="PF07974">
    <property type="entry name" value="EGF_2"/>
    <property type="match status" value="1"/>
</dbReference>
<keyword evidence="9 13" id="KW-0472">Membrane</keyword>
<keyword evidence="18" id="KW-1185">Reference proteome</keyword>
<protein>
    <recommendedName>
        <fullName evidence="12">Integrin beta</fullName>
    </recommendedName>
</protein>
<evidence type="ECO:0000256" key="14">
    <source>
        <dbReference type="SAM" id="SignalP"/>
    </source>
</evidence>
<evidence type="ECO:0000259" key="16">
    <source>
        <dbReference type="SMART" id="SM01241"/>
    </source>
</evidence>
<keyword evidence="7 12" id="KW-0130">Cell adhesion</keyword>
<dbReference type="PIRSF" id="PIRSF002512">
    <property type="entry name" value="Integrin_B"/>
    <property type="match status" value="1"/>
</dbReference>
<comment type="similarity">
    <text evidence="2 12">Belongs to the integrin beta chain family.</text>
</comment>
<dbReference type="InterPro" id="IPR015812">
    <property type="entry name" value="Integrin_bsu"/>
</dbReference>
<evidence type="ECO:0000256" key="4">
    <source>
        <dbReference type="ARBA" id="ARBA00022692"/>
    </source>
</evidence>
<keyword evidence="4 12" id="KW-0812">Transmembrane</keyword>
<evidence type="ECO:0000256" key="5">
    <source>
        <dbReference type="ARBA" id="ARBA00022729"/>
    </source>
</evidence>
<dbReference type="SMART" id="SM00187">
    <property type="entry name" value="INB"/>
    <property type="match status" value="1"/>
</dbReference>
<feature type="domain" description="Integrin beta subunit VWA" evidence="15">
    <location>
        <begin position="48"/>
        <end position="478"/>
    </location>
</feature>
<evidence type="ECO:0000256" key="1">
    <source>
        <dbReference type="ARBA" id="ARBA00004479"/>
    </source>
</evidence>
<dbReference type="InterPro" id="IPR036465">
    <property type="entry name" value="vWFA_dom_sf"/>
</dbReference>
<feature type="chain" id="PRO_5046335626" description="Integrin beta" evidence="14">
    <location>
        <begin position="37"/>
        <end position="872"/>
    </location>
</feature>
<name>A0ABP0H0F5_CLALP</name>
<dbReference type="Pfam" id="PF00362">
    <property type="entry name" value="Integrin_beta"/>
    <property type="match status" value="1"/>
</dbReference>
<evidence type="ECO:0000256" key="12">
    <source>
        <dbReference type="RuleBase" id="RU000633"/>
    </source>
</evidence>
<dbReference type="Gene3D" id="1.20.5.630">
    <property type="entry name" value="Integrin beta subunit, cytoplasmic domain"/>
    <property type="match status" value="1"/>
</dbReference>
<evidence type="ECO:0000256" key="11">
    <source>
        <dbReference type="ARBA" id="ARBA00023180"/>
    </source>
</evidence>